<dbReference type="InterPro" id="IPR058047">
    <property type="entry name" value="CPSase_preATP-grasp"/>
</dbReference>
<evidence type="ECO:0000256" key="4">
    <source>
        <dbReference type="ARBA" id="ARBA00022598"/>
    </source>
</evidence>
<comment type="catalytic activity">
    <reaction evidence="13 15">
        <text>hydrogencarbonate + NH4(+) + 2 ATP = carbamoyl phosphate + 2 ADP + phosphate + 2 H(+)</text>
        <dbReference type="Rhea" id="RHEA:18029"/>
        <dbReference type="ChEBI" id="CHEBI:15378"/>
        <dbReference type="ChEBI" id="CHEBI:17544"/>
        <dbReference type="ChEBI" id="CHEBI:28938"/>
        <dbReference type="ChEBI" id="CHEBI:30616"/>
        <dbReference type="ChEBI" id="CHEBI:43474"/>
        <dbReference type="ChEBI" id="CHEBI:58228"/>
        <dbReference type="ChEBI" id="CHEBI:456216"/>
        <dbReference type="EC" id="6.3.4.16"/>
    </reaction>
</comment>
<feature type="binding site" evidence="15">
    <location>
        <position position="298"/>
    </location>
    <ligand>
        <name>Mn(2+)</name>
        <dbReference type="ChEBI" id="CHEBI:29035"/>
        <label>2</label>
    </ligand>
</feature>
<dbReference type="FunFam" id="3.40.50.20:FF:000003">
    <property type="entry name" value="Carbamoyl-phosphate synthase large chain"/>
    <property type="match status" value="1"/>
</dbReference>
<dbReference type="SUPFAM" id="SSF52440">
    <property type="entry name" value="PreATP-grasp domain"/>
    <property type="match status" value="2"/>
</dbReference>
<evidence type="ECO:0000256" key="2">
    <source>
        <dbReference type="ARBA" id="ARBA00009799"/>
    </source>
</evidence>
<dbReference type="GO" id="GO:0004088">
    <property type="term" value="F:carbamoyl-phosphate synthase (glutamine-hydrolyzing) activity"/>
    <property type="evidence" value="ECO:0007669"/>
    <property type="project" value="UniProtKB-UniRule"/>
</dbReference>
<feature type="binding site" evidence="15">
    <location>
        <position position="175"/>
    </location>
    <ligand>
        <name>ATP</name>
        <dbReference type="ChEBI" id="CHEBI:30616"/>
        <label>1</label>
    </ligand>
</feature>
<keyword evidence="7 15" id="KW-0677">Repeat</keyword>
<dbReference type="RefSeq" id="WP_008519261.1">
    <property type="nucleotide sequence ID" value="NZ_ACJM01000030.1"/>
</dbReference>
<gene>
    <name evidence="15" type="primary">carB</name>
    <name evidence="18" type="ORF">DealDRAFT_3134</name>
</gene>
<dbReference type="InterPro" id="IPR033937">
    <property type="entry name" value="MGS_CPS_CarB"/>
</dbReference>
<dbReference type="Pfam" id="PF25596">
    <property type="entry name" value="CPSase_L_D1"/>
    <property type="match status" value="2"/>
</dbReference>
<dbReference type="InterPro" id="IPR011761">
    <property type="entry name" value="ATP-grasp"/>
</dbReference>
<dbReference type="Pfam" id="PF02142">
    <property type="entry name" value="MGS"/>
    <property type="match status" value="1"/>
</dbReference>
<dbReference type="EC" id="6.3.5.5" evidence="15"/>
<evidence type="ECO:0000256" key="14">
    <source>
        <dbReference type="ARBA" id="ARBA00048816"/>
    </source>
</evidence>
<accession>C0GKX5</accession>
<feature type="binding site" evidence="15">
    <location>
        <position position="835"/>
    </location>
    <ligand>
        <name>Mg(2+)</name>
        <dbReference type="ChEBI" id="CHEBI:18420"/>
        <label>4</label>
    </ligand>
</feature>
<evidence type="ECO:0000256" key="3">
    <source>
        <dbReference type="ARBA" id="ARBA00022571"/>
    </source>
</evidence>
<dbReference type="PANTHER" id="PTHR11405">
    <property type="entry name" value="CARBAMOYLTRANSFERASE FAMILY MEMBER"/>
    <property type="match status" value="1"/>
</dbReference>
<keyword evidence="12" id="KW-0464">Manganese</keyword>
<comment type="pathway">
    <text evidence="1 15">Amino-acid biosynthesis; L-arginine biosynthesis; carbamoyl phosphate from bicarbonate: step 1/1.</text>
</comment>
<evidence type="ECO:0000259" key="16">
    <source>
        <dbReference type="PROSITE" id="PS50975"/>
    </source>
</evidence>
<feature type="binding site" evidence="15">
    <location>
        <position position="284"/>
    </location>
    <ligand>
        <name>Mg(2+)</name>
        <dbReference type="ChEBI" id="CHEBI:18420"/>
        <label>1</label>
    </ligand>
</feature>
<feature type="domain" description="MGS-like" evidence="17">
    <location>
        <begin position="927"/>
        <end position="1066"/>
    </location>
</feature>
<feature type="binding site" evidence="15">
    <location>
        <position position="833"/>
    </location>
    <ligand>
        <name>Mg(2+)</name>
        <dbReference type="ChEBI" id="CHEBI:18420"/>
        <label>3</label>
    </ligand>
</feature>
<sequence>MPKRQDIHKLMIIGSGPIVIGQAAEFDYSGTQACKALRKLGYEIVLVNSNPATIMTDPGMADATYIEPLNVKRLTEIIEKERPDALLPNLGGQSALNLSIELNKQGILEKYGVKVIGVQLDAIERGEDRIAFKESMNKLGIEMARSEPAYSVEEAVEIAKELGFPVVVRPAYTMGGAGGGLVYNVEELESIAARGISASMVGQVLIEESVLGWEELELEVVRDSKGQMITVCFIENVDPVGVHTGDSFCTAPMLTISEEVQQRLQKHSYDIVEAVGVIGGTNVQFAHDPKTGRIVVIEINPRTSRSSALASKATGFPIALISAMLAAGMTLDEIPYWREGTLEKYTPSGDYVVVKFPRWAFEKFKGAEDKLGTQMRAVGEVMSIGKNYKEAMQKAIRSLEIGRYGLGFAKNFNELSLDELLAQLAESSSERQFLMYEALRKGATVEQLYRLTHIKAWFIEQMRELVLLEEEILQYSEGSLPDDLLIKAKKDGFADRYLAMLLNVSEKEIRKRRIALGVAEAWDAVPVSGVEDAAYYYSTYNAEDQTASSSKEKVMILGGGPNRIGQGVEFDYCCVHAAFALRDMGYETIIVNCNPETVSTDYDTSDKLYFEPLTVEDVLSIYEKEKPLGVIVQFGGQTPLNIAGELAEEGVRILGTSLDAIDLAEDRDRFRAVMEKLNIPMPEAGMASNLSEALEIAGKIGYPLMVRPSYVLGGRGMEVVHDEDMLRQYIQAAVDITPQRPILLDKFLANAIEAEADAISNGKEVFVPAVMEHIEYAGIHSGDSACVIPPISIGEGHLETINEYTKKIAQELQVVGLMNMQYAISNGNVYVLEANPRASRTVPIVSKVCNISMARLATEIMMGKSVIANLKAAKIPHFGVKEAVFPFNMFQEVDPLLGPEMRSTGEVLGIADSFGLAYFKAQEATQGLLPSAGTVLISVREQDRPAVLDVAREYVNLGFSILATEGTNNFLNQNGIESKFIKKLYEGRPNILDSVTNKEIDLIINTPIGRVSEKDDSYIRKAAIKHRIPYLTTLTAALASARGIEAFKKAQAGKIKHLQDYHAEIK</sequence>
<dbReference type="NCBIfam" id="TIGR01369">
    <property type="entry name" value="CPSaseII_lrg"/>
    <property type="match status" value="1"/>
</dbReference>
<dbReference type="SMART" id="SM00851">
    <property type="entry name" value="MGS"/>
    <property type="match status" value="1"/>
</dbReference>
<feature type="binding site" evidence="15">
    <location>
        <position position="833"/>
    </location>
    <ligand>
        <name>Mn(2+)</name>
        <dbReference type="ChEBI" id="CHEBI:29035"/>
        <label>3</label>
    </ligand>
</feature>
<keyword evidence="8 15" id="KW-0547">Nucleotide-binding</keyword>
<evidence type="ECO:0000256" key="8">
    <source>
        <dbReference type="ARBA" id="ARBA00022741"/>
    </source>
</evidence>
<feature type="binding site" evidence="15">
    <location>
        <position position="300"/>
    </location>
    <ligand>
        <name>Mn(2+)</name>
        <dbReference type="ChEBI" id="CHEBI:29035"/>
        <label>2</label>
    </ligand>
</feature>
<dbReference type="NCBIfam" id="NF009455">
    <property type="entry name" value="PRK12815.1"/>
    <property type="match status" value="1"/>
</dbReference>
<comment type="pathway">
    <text evidence="15">Pyrimidine metabolism; UMP biosynthesis via de novo pathway; (S)-dihydroorotate from bicarbonate: step 1/3.</text>
</comment>
<dbReference type="PROSITE" id="PS00866">
    <property type="entry name" value="CPSASE_1"/>
    <property type="match status" value="2"/>
</dbReference>
<dbReference type="UniPathway" id="UPA00070">
    <property type="reaction ID" value="UER00115"/>
</dbReference>
<comment type="caution">
    <text evidence="15">Lacks conserved residue(s) required for the propagation of feature annotation.</text>
</comment>
<feature type="binding site" evidence="15">
    <location>
        <position position="284"/>
    </location>
    <ligand>
        <name>ATP</name>
        <dbReference type="ChEBI" id="CHEBI:30616"/>
        <label>1</label>
    </ligand>
</feature>
<evidence type="ECO:0000313" key="18">
    <source>
        <dbReference type="EMBL" id="EEG76005.1"/>
    </source>
</evidence>
<evidence type="ECO:0000256" key="1">
    <source>
        <dbReference type="ARBA" id="ARBA00005077"/>
    </source>
</evidence>
<dbReference type="AlphaFoldDB" id="C0GKX5"/>
<feature type="binding site" evidence="15">
    <location>
        <position position="241"/>
    </location>
    <ligand>
        <name>ATP</name>
        <dbReference type="ChEBI" id="CHEBI:30616"/>
        <label>1</label>
    </ligand>
</feature>
<dbReference type="eggNOG" id="COG0458">
    <property type="taxonomic scope" value="Bacteria"/>
</dbReference>
<feature type="binding site" evidence="15">
    <location>
        <position position="821"/>
    </location>
    <ligand>
        <name>Mg(2+)</name>
        <dbReference type="ChEBI" id="CHEBI:18420"/>
        <label>3</label>
    </ligand>
</feature>
<dbReference type="UniPathway" id="UPA00068">
    <property type="reaction ID" value="UER00171"/>
</dbReference>
<dbReference type="InterPro" id="IPR006275">
    <property type="entry name" value="CPSase_lsu"/>
</dbReference>
<dbReference type="Gene3D" id="3.40.50.1380">
    <property type="entry name" value="Methylglyoxal synthase-like domain"/>
    <property type="match status" value="1"/>
</dbReference>
<feature type="binding site" evidence="15">
    <location>
        <position position="215"/>
    </location>
    <ligand>
        <name>ATP</name>
        <dbReference type="ChEBI" id="CHEBI:30616"/>
        <label>1</label>
    </ligand>
</feature>
<dbReference type="PROSITE" id="PS50975">
    <property type="entry name" value="ATP_GRASP"/>
    <property type="match status" value="2"/>
</dbReference>
<feature type="binding site" evidence="15">
    <location>
        <position position="833"/>
    </location>
    <ligand>
        <name>Mn(2+)</name>
        <dbReference type="ChEBI" id="CHEBI:29035"/>
        <label>4</label>
    </ligand>
</feature>
<dbReference type="GO" id="GO:0004087">
    <property type="term" value="F:carbamoyl-phosphate synthase (ammonia) activity"/>
    <property type="evidence" value="ECO:0007669"/>
    <property type="project" value="UniProtKB-EC"/>
</dbReference>
<comment type="subunit">
    <text evidence="15">Composed of two chains; the small (or glutamine) chain promotes the hydrolysis of glutamine to ammonia, which is used by the large (or ammonia) chain to synthesize carbamoyl phosphate. Tetramer of heterodimers (alpha,beta)4.</text>
</comment>
<dbReference type="STRING" id="555088.DealDRAFT_3134"/>
<dbReference type="Pfam" id="PF02787">
    <property type="entry name" value="CPSase_L_D3"/>
    <property type="match status" value="1"/>
</dbReference>
<feature type="binding site" evidence="15">
    <location>
        <position position="242"/>
    </location>
    <ligand>
        <name>ATP</name>
        <dbReference type="ChEBI" id="CHEBI:30616"/>
        <label>1</label>
    </ligand>
</feature>
<dbReference type="PRINTS" id="PR00098">
    <property type="entry name" value="CPSASE"/>
</dbReference>
<feature type="binding site" evidence="15">
    <location>
        <position position="129"/>
    </location>
    <ligand>
        <name>ATP</name>
        <dbReference type="ChEBI" id="CHEBI:30616"/>
        <label>1</label>
    </ligand>
</feature>
<keyword evidence="5 15" id="KW-0028">Amino-acid biosynthesis</keyword>
<keyword evidence="19" id="KW-1185">Reference proteome</keyword>
<comment type="function">
    <text evidence="15">Large subunit of the glutamine-dependent carbamoyl phosphate synthetase (CPSase). CPSase catalyzes the formation of carbamoyl phosphate from the ammonia moiety of glutamine, carbonate, and phosphate donated by ATP, constituting the first step of 2 biosynthetic pathways, one leading to arginine and/or urea and the other to pyrimidine nucleotides. The large subunit (synthetase) binds the substrates ammonia (free or transferred from glutamine from the small subunit), hydrogencarbonate and ATP and carries out an ATP-coupled ligase reaction, activating hydrogencarbonate by forming carboxy phosphate which reacts with ammonia to form carbamoyl phosphate.</text>
</comment>
<comment type="catalytic activity">
    <reaction evidence="14 15">
        <text>hydrogencarbonate + L-glutamine + 2 ATP + H2O = carbamoyl phosphate + L-glutamate + 2 ADP + phosphate + 2 H(+)</text>
        <dbReference type="Rhea" id="RHEA:18633"/>
        <dbReference type="ChEBI" id="CHEBI:15377"/>
        <dbReference type="ChEBI" id="CHEBI:15378"/>
        <dbReference type="ChEBI" id="CHEBI:17544"/>
        <dbReference type="ChEBI" id="CHEBI:29985"/>
        <dbReference type="ChEBI" id="CHEBI:30616"/>
        <dbReference type="ChEBI" id="CHEBI:43474"/>
        <dbReference type="ChEBI" id="CHEBI:58228"/>
        <dbReference type="ChEBI" id="CHEBI:58359"/>
        <dbReference type="ChEBI" id="CHEBI:456216"/>
        <dbReference type="EC" id="6.3.5.5"/>
    </reaction>
</comment>
<feature type="binding site" evidence="15">
    <location>
        <position position="835"/>
    </location>
    <ligand>
        <name>Mn(2+)</name>
        <dbReference type="ChEBI" id="CHEBI:29035"/>
        <label>4</label>
    </ligand>
</feature>
<evidence type="ECO:0000256" key="9">
    <source>
        <dbReference type="ARBA" id="ARBA00022840"/>
    </source>
</evidence>
<comment type="cofactor">
    <cofactor evidence="15">
        <name>Mg(2+)</name>
        <dbReference type="ChEBI" id="CHEBI:18420"/>
    </cofactor>
    <cofactor evidence="15">
        <name>Mn(2+)</name>
        <dbReference type="ChEBI" id="CHEBI:29035"/>
    </cofactor>
    <text evidence="15">Binds 4 Mg(2+) or Mn(2+) ions per subunit.</text>
</comment>
<dbReference type="GO" id="GO:0006526">
    <property type="term" value="P:L-arginine biosynthetic process"/>
    <property type="evidence" value="ECO:0007669"/>
    <property type="project" value="UniProtKB-UniRule"/>
</dbReference>
<evidence type="ECO:0000256" key="6">
    <source>
        <dbReference type="ARBA" id="ARBA00022723"/>
    </source>
</evidence>
<evidence type="ECO:0000259" key="17">
    <source>
        <dbReference type="PROSITE" id="PS51855"/>
    </source>
</evidence>
<feature type="binding site" evidence="15">
    <location>
        <position position="298"/>
    </location>
    <ligand>
        <name>Mg(2+)</name>
        <dbReference type="ChEBI" id="CHEBI:18420"/>
        <label>2</label>
    </ligand>
</feature>
<dbReference type="Gene3D" id="1.10.1030.10">
    <property type="entry name" value="Carbamoyl-phosphate synthetase, large subunit oligomerisation domain"/>
    <property type="match status" value="1"/>
</dbReference>
<dbReference type="InterPro" id="IPR005483">
    <property type="entry name" value="CPSase_dom"/>
</dbReference>
<feature type="binding site" evidence="15">
    <location>
        <position position="753"/>
    </location>
    <ligand>
        <name>ATP</name>
        <dbReference type="ChEBI" id="CHEBI:30616"/>
        <label>2</label>
    </ligand>
</feature>
<feature type="region of interest" description="Carboxyphosphate synthetic domain" evidence="15">
    <location>
        <begin position="1"/>
        <end position="400"/>
    </location>
</feature>
<dbReference type="EMBL" id="ACJM01000030">
    <property type="protein sequence ID" value="EEG76005.1"/>
    <property type="molecule type" value="Genomic_DNA"/>
</dbReference>
<feature type="binding site" evidence="15">
    <location>
        <position position="821"/>
    </location>
    <ligand>
        <name>ATP</name>
        <dbReference type="ChEBI" id="CHEBI:30616"/>
        <label>2</label>
    </ligand>
</feature>
<dbReference type="SUPFAM" id="SSF56059">
    <property type="entry name" value="Glutathione synthetase ATP-binding domain-like"/>
    <property type="match status" value="2"/>
</dbReference>
<feature type="binding site" evidence="15">
    <location>
        <position position="298"/>
    </location>
    <ligand>
        <name>ATP</name>
        <dbReference type="ChEBI" id="CHEBI:30616"/>
        <label>1</label>
    </ligand>
</feature>
<dbReference type="InterPro" id="IPR005479">
    <property type="entry name" value="CPAse_ATP-bd"/>
</dbReference>
<dbReference type="Gene3D" id="3.30.470.20">
    <property type="entry name" value="ATP-grasp fold, B domain"/>
    <property type="match status" value="2"/>
</dbReference>
<feature type="binding site" evidence="15">
    <location>
        <position position="210"/>
    </location>
    <ligand>
        <name>ATP</name>
        <dbReference type="ChEBI" id="CHEBI:30616"/>
        <label>1</label>
    </ligand>
</feature>
<feature type="binding site" evidence="15">
    <location>
        <position position="176"/>
    </location>
    <ligand>
        <name>ATP</name>
        <dbReference type="ChEBI" id="CHEBI:30616"/>
        <label>1</label>
    </ligand>
</feature>
<evidence type="ECO:0000256" key="11">
    <source>
        <dbReference type="ARBA" id="ARBA00022975"/>
    </source>
</evidence>
<dbReference type="SUPFAM" id="SSF48108">
    <property type="entry name" value="Carbamoyl phosphate synthetase, large subunit connection domain"/>
    <property type="match status" value="1"/>
</dbReference>
<feature type="binding site" evidence="15">
    <location>
        <position position="833"/>
    </location>
    <ligand>
        <name>ATP</name>
        <dbReference type="ChEBI" id="CHEBI:30616"/>
        <label>2</label>
    </ligand>
</feature>
<feature type="binding site" evidence="15">
    <location>
        <position position="833"/>
    </location>
    <ligand>
        <name>Mg(2+)</name>
        <dbReference type="ChEBI" id="CHEBI:18420"/>
        <label>4</label>
    </ligand>
</feature>
<feature type="binding site" evidence="15">
    <location>
        <position position="779"/>
    </location>
    <ligand>
        <name>ATP</name>
        <dbReference type="ChEBI" id="CHEBI:30616"/>
        <label>2</label>
    </ligand>
</feature>
<feature type="region of interest" description="Allosteric domain" evidence="15">
    <location>
        <begin position="927"/>
        <end position="1066"/>
    </location>
</feature>
<dbReference type="EC" id="6.3.4.16" evidence="15"/>
<dbReference type="FunFam" id="3.30.470.20:FF:000007">
    <property type="entry name" value="Carbamoyl-phosphate synthase large chain"/>
    <property type="match status" value="1"/>
</dbReference>
<dbReference type="GO" id="GO:0044205">
    <property type="term" value="P:'de novo' UMP biosynthetic process"/>
    <property type="evidence" value="ECO:0007669"/>
    <property type="project" value="UniProtKB-UniRule"/>
</dbReference>
<feature type="binding site" evidence="15">
    <location>
        <position position="169"/>
    </location>
    <ligand>
        <name>ATP</name>
        <dbReference type="ChEBI" id="CHEBI:30616"/>
        <label>1</label>
    </ligand>
</feature>
<dbReference type="FunFam" id="3.30.1490.20:FF:000001">
    <property type="entry name" value="Carbamoyl-phosphate synthase large chain"/>
    <property type="match status" value="1"/>
</dbReference>
<feature type="binding site" evidence="15">
    <location>
        <position position="243"/>
    </location>
    <ligand>
        <name>ATP</name>
        <dbReference type="ChEBI" id="CHEBI:30616"/>
        <label>1</label>
    </ligand>
</feature>
<keyword evidence="6" id="KW-0479">Metal-binding</keyword>
<dbReference type="Proteomes" id="UP000006443">
    <property type="component" value="Unassembled WGS sequence"/>
</dbReference>
<dbReference type="SMART" id="SM01096">
    <property type="entry name" value="CPSase_L_D3"/>
    <property type="match status" value="1"/>
</dbReference>
<comment type="similarity">
    <text evidence="2 15">Belongs to the CarB family.</text>
</comment>
<feature type="binding site" evidence="15">
    <location>
        <position position="746"/>
    </location>
    <ligand>
        <name>ATP</name>
        <dbReference type="ChEBI" id="CHEBI:30616"/>
        <label>2</label>
    </ligand>
</feature>
<evidence type="ECO:0000256" key="12">
    <source>
        <dbReference type="ARBA" id="ARBA00023211"/>
    </source>
</evidence>
<keyword evidence="3 15" id="KW-0055">Arginine biosynthesis</keyword>
<evidence type="ECO:0000256" key="5">
    <source>
        <dbReference type="ARBA" id="ARBA00022605"/>
    </source>
</evidence>
<feature type="binding site" evidence="15">
    <location>
        <position position="284"/>
    </location>
    <ligand>
        <name>Mn(2+)</name>
        <dbReference type="ChEBI" id="CHEBI:29035"/>
        <label>1</label>
    </ligand>
</feature>
<dbReference type="GO" id="GO:0046872">
    <property type="term" value="F:metal ion binding"/>
    <property type="evidence" value="ECO:0007669"/>
    <property type="project" value="UniProtKB-KW"/>
</dbReference>
<dbReference type="PANTHER" id="PTHR11405:SF53">
    <property type="entry name" value="CARBAMOYL-PHOSPHATE SYNTHASE [AMMONIA], MITOCHONDRIAL"/>
    <property type="match status" value="1"/>
</dbReference>
<evidence type="ECO:0000256" key="13">
    <source>
        <dbReference type="ARBA" id="ARBA00047359"/>
    </source>
</evidence>
<dbReference type="SUPFAM" id="SSF52335">
    <property type="entry name" value="Methylglyoxal synthase-like"/>
    <property type="match status" value="1"/>
</dbReference>
<feature type="binding site" evidence="15">
    <location>
        <position position="298"/>
    </location>
    <ligand>
        <name>Mg(2+)</name>
        <dbReference type="ChEBI" id="CHEBI:18420"/>
        <label>1</label>
    </ligand>
</feature>
<feature type="binding site" evidence="15">
    <location>
        <position position="208"/>
    </location>
    <ligand>
        <name>ATP</name>
        <dbReference type="ChEBI" id="CHEBI:30616"/>
        <label>1</label>
    </ligand>
</feature>
<dbReference type="OrthoDB" id="9804197at2"/>
<evidence type="ECO:0000256" key="10">
    <source>
        <dbReference type="ARBA" id="ARBA00022842"/>
    </source>
</evidence>
<feature type="binding site" evidence="15">
    <location>
        <position position="300"/>
    </location>
    <ligand>
        <name>Mg(2+)</name>
        <dbReference type="ChEBI" id="CHEBI:18420"/>
        <label>2</label>
    </ligand>
</feature>
<protein>
    <recommendedName>
        <fullName evidence="15">Carbamoyl phosphate synthase large chain</fullName>
        <ecNumber evidence="15">6.3.4.16</ecNumber>
        <ecNumber evidence="15">6.3.5.5</ecNumber>
    </recommendedName>
    <alternativeName>
        <fullName evidence="15">Carbamoyl phosphate synthetase ammonia chain</fullName>
    </alternativeName>
</protein>
<evidence type="ECO:0000256" key="15">
    <source>
        <dbReference type="HAMAP-Rule" id="MF_01210"/>
    </source>
</evidence>
<keyword evidence="10" id="KW-0460">Magnesium</keyword>
<evidence type="ECO:0000313" key="19">
    <source>
        <dbReference type="Proteomes" id="UP000006443"/>
    </source>
</evidence>
<dbReference type="InterPro" id="IPR036914">
    <property type="entry name" value="MGS-like_dom_sf"/>
</dbReference>
<reference evidence="18 19" key="1">
    <citation type="submission" date="2009-02" db="EMBL/GenBank/DDBJ databases">
        <title>Sequencing of the draft genome and assembly of Dethiobacter alkaliphilus AHT 1.</title>
        <authorList>
            <consortium name="US DOE Joint Genome Institute (JGI-PGF)"/>
            <person name="Lucas S."/>
            <person name="Copeland A."/>
            <person name="Lapidus A."/>
            <person name="Glavina del Rio T."/>
            <person name="Dalin E."/>
            <person name="Tice H."/>
            <person name="Bruce D."/>
            <person name="Goodwin L."/>
            <person name="Pitluck S."/>
            <person name="Larimer F."/>
            <person name="Land M.L."/>
            <person name="Hauser L."/>
            <person name="Muyzer G."/>
        </authorList>
    </citation>
    <scope>NUCLEOTIDE SEQUENCE [LARGE SCALE GENOMIC DNA]</scope>
    <source>
        <strain evidence="18 19">AHT 1</strain>
    </source>
</reference>
<dbReference type="InterPro" id="IPR011607">
    <property type="entry name" value="MGS-like_dom"/>
</dbReference>
<dbReference type="InterPro" id="IPR005480">
    <property type="entry name" value="CPSase_lsu_oligo"/>
</dbReference>
<organism evidence="18 19">
    <name type="scientific">Dethiobacter alkaliphilus AHT 1</name>
    <dbReference type="NCBI Taxonomy" id="555088"/>
    <lineage>
        <taxon>Bacteria</taxon>
        <taxon>Bacillati</taxon>
        <taxon>Bacillota</taxon>
        <taxon>Dethiobacteria</taxon>
        <taxon>Dethiobacterales</taxon>
        <taxon>Dethiobacteraceae</taxon>
        <taxon>Dethiobacter</taxon>
    </lineage>
</organism>
<feature type="domain" description="ATP-grasp" evidence="16">
    <location>
        <begin position="133"/>
        <end position="327"/>
    </location>
</feature>
<dbReference type="FunFam" id="3.40.50.20:FF:000001">
    <property type="entry name" value="Carbamoyl-phosphate synthase large chain"/>
    <property type="match status" value="1"/>
</dbReference>
<dbReference type="Gene3D" id="3.40.50.20">
    <property type="match status" value="2"/>
</dbReference>
<dbReference type="InterPro" id="IPR036897">
    <property type="entry name" value="CarbamoylP_synth_lsu_oligo_sf"/>
</dbReference>
<dbReference type="Pfam" id="PF02786">
    <property type="entry name" value="CPSase_L_D2"/>
    <property type="match status" value="2"/>
</dbReference>
<feature type="binding site" evidence="15">
    <location>
        <position position="821"/>
    </location>
    <ligand>
        <name>Mn(2+)</name>
        <dbReference type="ChEBI" id="CHEBI:29035"/>
        <label>3</label>
    </ligand>
</feature>
<dbReference type="FunFam" id="3.30.470.20:FF:000026">
    <property type="entry name" value="Carbamoyl-phosphate synthase large chain"/>
    <property type="match status" value="1"/>
</dbReference>
<feature type="binding site" evidence="15">
    <location>
        <position position="780"/>
    </location>
    <ligand>
        <name>ATP</name>
        <dbReference type="ChEBI" id="CHEBI:30616"/>
        <label>2</label>
    </ligand>
</feature>
<feature type="domain" description="ATP-grasp" evidence="16">
    <location>
        <begin position="671"/>
        <end position="862"/>
    </location>
</feature>
<dbReference type="PROSITE" id="PS00867">
    <property type="entry name" value="CPSASE_2"/>
    <property type="match status" value="2"/>
</dbReference>
<dbReference type="GO" id="GO:0006541">
    <property type="term" value="P:glutamine metabolic process"/>
    <property type="evidence" value="ECO:0007669"/>
    <property type="project" value="TreeGrafter"/>
</dbReference>
<feature type="binding site" evidence="15">
    <location>
        <position position="778"/>
    </location>
    <ligand>
        <name>ATP</name>
        <dbReference type="ChEBI" id="CHEBI:30616"/>
        <label>2</label>
    </ligand>
</feature>
<feature type="binding site" evidence="15">
    <location>
        <position position="298"/>
    </location>
    <ligand>
        <name>Mn(2+)</name>
        <dbReference type="ChEBI" id="CHEBI:29035"/>
        <label>1</label>
    </ligand>
</feature>
<dbReference type="CDD" id="cd01424">
    <property type="entry name" value="MGS_CPS_II"/>
    <property type="match status" value="1"/>
</dbReference>
<dbReference type="GO" id="GO:0005524">
    <property type="term" value="F:ATP binding"/>
    <property type="evidence" value="ECO:0007669"/>
    <property type="project" value="UniProtKB-UniRule"/>
</dbReference>
<dbReference type="InterPro" id="IPR016185">
    <property type="entry name" value="PreATP-grasp_dom_sf"/>
</dbReference>
<proteinExistence type="inferred from homology"/>
<dbReference type="GO" id="GO:0005737">
    <property type="term" value="C:cytoplasm"/>
    <property type="evidence" value="ECO:0007669"/>
    <property type="project" value="TreeGrafter"/>
</dbReference>
<comment type="domain">
    <text evidence="15">The large subunit is composed of 2 ATP-grasp domains that are involved in binding the 2 ATP molecules needed for carbamoyl phosphate synthesis. The N-terminal ATP-grasp domain (referred to as the carboxyphosphate synthetic component) catalyzes the ATP-dependent phosphorylation of hydrogencarbonate to carboxyphosphate and the subsequent nucleophilic attack by ammonia to form a carbamate intermediate. The C-terminal ATP-grasp domain (referred to as the carbamoyl phosphate synthetic component) then catalyzes the phosphorylation of carbamate with the second ATP to form the end product carbamoyl phosphate. The reactive and unstable enzyme intermediates are sequentially channeled from one active site to the next through the interior of the protein over a distance of at least 96 A.</text>
</comment>
<feature type="binding site" evidence="15">
    <location>
        <position position="781"/>
    </location>
    <ligand>
        <name>ATP</name>
        <dbReference type="ChEBI" id="CHEBI:30616"/>
        <label>2</label>
    </ligand>
</feature>
<dbReference type="NCBIfam" id="NF003671">
    <property type="entry name" value="PRK05294.1"/>
    <property type="match status" value="1"/>
</dbReference>
<keyword evidence="11 15" id="KW-0665">Pyrimidine biosynthesis</keyword>
<keyword evidence="9 15" id="KW-0067">ATP-binding</keyword>
<feature type="binding site" evidence="15">
    <location>
        <position position="707"/>
    </location>
    <ligand>
        <name>ATP</name>
        <dbReference type="ChEBI" id="CHEBI:30616"/>
        <label>2</label>
    </ligand>
</feature>
<dbReference type="HAMAP" id="MF_01210_B">
    <property type="entry name" value="CPSase_L_chain_B"/>
    <property type="match status" value="1"/>
</dbReference>
<keyword evidence="4 15" id="KW-0436">Ligase</keyword>
<name>C0GKX5_DETAL</name>
<dbReference type="PROSITE" id="PS51855">
    <property type="entry name" value="MGS"/>
    <property type="match status" value="1"/>
</dbReference>
<comment type="caution">
    <text evidence="18">The sequence shown here is derived from an EMBL/GenBank/DDBJ whole genome shotgun (WGS) entry which is preliminary data.</text>
</comment>
<evidence type="ECO:0000256" key="7">
    <source>
        <dbReference type="ARBA" id="ARBA00022737"/>
    </source>
</evidence>
<feature type="binding site" evidence="15">
    <location>
        <position position="748"/>
    </location>
    <ligand>
        <name>ATP</name>
        <dbReference type="ChEBI" id="CHEBI:30616"/>
        <label>2</label>
    </ligand>
</feature>